<sequence length="90" mass="9745">MKVKFAIPFLFSLFSNLFFVLPISADGCYLCAVGSADSCRDYCRFSGPESFDTRKKCENKGCKVAGIASCPTASNSKVCVPEDGRQKIGD</sequence>
<proteinExistence type="predicted"/>
<protein>
    <recommendedName>
        <fullName evidence="4">Lipoprotein</fullName>
    </recommendedName>
</protein>
<dbReference type="EMBL" id="MCRM02000020">
    <property type="protein sequence ID" value="PNV73972.1"/>
    <property type="molecule type" value="Genomic_DNA"/>
</dbReference>
<gene>
    <name evidence="2" type="ORF">BES34_016270</name>
</gene>
<reference evidence="2" key="1">
    <citation type="submission" date="2018-01" db="EMBL/GenBank/DDBJ databases">
        <title>Genomic characterization of Leptospira inadai serogroup Lyme isolated from captured rat in Brazil and comparative analysis with human reference strain.</title>
        <authorList>
            <person name="Moreno L.Z."/>
            <person name="Loureiro A.P."/>
            <person name="Miraglia F."/>
            <person name="Kremer F.S."/>
            <person name="Eslabao M.R."/>
            <person name="Dellagostin O.A."/>
            <person name="Lilenbaum W."/>
            <person name="Moreno A.M."/>
        </authorList>
    </citation>
    <scope>NUCLEOTIDE SEQUENCE [LARGE SCALE GENOMIC DNA]</scope>
    <source>
        <strain evidence="2">M34/99</strain>
    </source>
</reference>
<feature type="signal peptide" evidence="1">
    <location>
        <begin position="1"/>
        <end position="25"/>
    </location>
</feature>
<evidence type="ECO:0000256" key="1">
    <source>
        <dbReference type="SAM" id="SignalP"/>
    </source>
</evidence>
<evidence type="ECO:0000313" key="2">
    <source>
        <dbReference type="EMBL" id="PNV73972.1"/>
    </source>
</evidence>
<keyword evidence="1" id="KW-0732">Signal</keyword>
<organism evidence="2 3">
    <name type="scientific">Leptospira inadai serovar Lyme</name>
    <dbReference type="NCBI Taxonomy" id="293084"/>
    <lineage>
        <taxon>Bacteria</taxon>
        <taxon>Pseudomonadati</taxon>
        <taxon>Spirochaetota</taxon>
        <taxon>Spirochaetia</taxon>
        <taxon>Leptospirales</taxon>
        <taxon>Leptospiraceae</taxon>
        <taxon>Leptospira</taxon>
    </lineage>
</organism>
<evidence type="ECO:0000313" key="3">
    <source>
        <dbReference type="Proteomes" id="UP000094669"/>
    </source>
</evidence>
<feature type="chain" id="PRO_5045461972" description="Lipoprotein" evidence="1">
    <location>
        <begin position="26"/>
        <end position="90"/>
    </location>
</feature>
<evidence type="ECO:0008006" key="4">
    <source>
        <dbReference type="Google" id="ProtNLM"/>
    </source>
</evidence>
<dbReference type="Proteomes" id="UP000094669">
    <property type="component" value="Unassembled WGS sequence"/>
</dbReference>
<accession>A0ABX4YFE1</accession>
<comment type="caution">
    <text evidence="2">The sequence shown here is derived from an EMBL/GenBank/DDBJ whole genome shotgun (WGS) entry which is preliminary data.</text>
</comment>
<name>A0ABX4YFE1_9LEPT</name>
<keyword evidence="3" id="KW-1185">Reference proteome</keyword>